<gene>
    <name evidence="1" type="ORF">SAMN00768000_0136</name>
</gene>
<protein>
    <submittedName>
        <fullName evidence="1">Uncharacterized protein</fullName>
    </submittedName>
</protein>
<dbReference type="OrthoDB" id="2083880at2"/>
<evidence type="ECO:0000313" key="2">
    <source>
        <dbReference type="Proteomes" id="UP000192660"/>
    </source>
</evidence>
<accession>A0A1W1W6Y7</accession>
<evidence type="ECO:0000313" key="1">
    <source>
        <dbReference type="EMBL" id="SMC01889.1"/>
    </source>
</evidence>
<dbReference type="RefSeq" id="WP_084660666.1">
    <property type="nucleotide sequence ID" value="NZ_FWWY01000001.1"/>
</dbReference>
<dbReference type="EMBL" id="FWWY01000001">
    <property type="protein sequence ID" value="SMC01889.1"/>
    <property type="molecule type" value="Genomic_DNA"/>
</dbReference>
<name>A0A1W1W6Y7_SULTA</name>
<sequence>MSGNNVYQWIPVRWSLTGLRQVMGQEIAKVTRDEQWRTPLPGTRATWNHLRQMAQVVPRITVWEGPWLLMSDAAVFTDVLAGYEVASPDEQVAIREALWFWGALHWGYYANDTTWALASYLMTTWPPDFWKSLVQWPSRPVRDWLRLERRVMYLRVAIDAAAKGRVQTRWGQGWIDCRPLIPNTNGIERSEPI</sequence>
<proteinExistence type="predicted"/>
<organism evidence="1 2">
    <name type="scientific">Sulfobacillus thermosulfidooxidans (strain DSM 9293 / VKM B-1269 / AT-1)</name>
    <dbReference type="NCBI Taxonomy" id="929705"/>
    <lineage>
        <taxon>Bacteria</taxon>
        <taxon>Bacillati</taxon>
        <taxon>Bacillota</taxon>
        <taxon>Clostridia</taxon>
        <taxon>Eubacteriales</taxon>
        <taxon>Clostridiales Family XVII. Incertae Sedis</taxon>
        <taxon>Sulfobacillus</taxon>
    </lineage>
</organism>
<keyword evidence="2" id="KW-1185">Reference proteome</keyword>
<dbReference type="Proteomes" id="UP000192660">
    <property type="component" value="Unassembled WGS sequence"/>
</dbReference>
<dbReference type="AlphaFoldDB" id="A0A1W1W6Y7"/>
<reference evidence="2" key="1">
    <citation type="submission" date="2017-04" db="EMBL/GenBank/DDBJ databases">
        <authorList>
            <person name="Varghese N."/>
            <person name="Submissions S."/>
        </authorList>
    </citation>
    <scope>NUCLEOTIDE SEQUENCE [LARGE SCALE GENOMIC DNA]</scope>
    <source>
        <strain evidence="2">DSM 9293</strain>
    </source>
</reference>